<feature type="chain" id="PRO_5045886366" evidence="1">
    <location>
        <begin position="31"/>
        <end position="359"/>
    </location>
</feature>
<dbReference type="Pfam" id="PF00704">
    <property type="entry name" value="Glyco_hydro_18"/>
    <property type="match status" value="1"/>
</dbReference>
<dbReference type="PROSITE" id="PS51910">
    <property type="entry name" value="GH18_2"/>
    <property type="match status" value="1"/>
</dbReference>
<dbReference type="PANTHER" id="PTHR46066:SF2">
    <property type="entry name" value="CHITINASE DOMAIN-CONTAINING PROTEIN 1"/>
    <property type="match status" value="1"/>
</dbReference>
<accession>A0ABV3BXK5</accession>
<proteinExistence type="predicted"/>
<reference evidence="3 4" key="1">
    <citation type="submission" date="2024-06" db="EMBL/GenBank/DDBJ databases">
        <title>The Natural Products Discovery Center: Release of the First 8490 Sequenced Strains for Exploring Actinobacteria Biosynthetic Diversity.</title>
        <authorList>
            <person name="Kalkreuter E."/>
            <person name="Kautsar S.A."/>
            <person name="Yang D."/>
            <person name="Bader C.D."/>
            <person name="Teijaro C.N."/>
            <person name="Fluegel L."/>
            <person name="Davis C.M."/>
            <person name="Simpson J.R."/>
            <person name="Lauterbach L."/>
            <person name="Steele A.D."/>
            <person name="Gui C."/>
            <person name="Meng S."/>
            <person name="Li G."/>
            <person name="Viehrig K."/>
            <person name="Ye F."/>
            <person name="Su P."/>
            <person name="Kiefer A.F."/>
            <person name="Nichols A."/>
            <person name="Cepeda A.J."/>
            <person name="Yan W."/>
            <person name="Fan B."/>
            <person name="Jiang Y."/>
            <person name="Adhikari A."/>
            <person name="Zheng C.-J."/>
            <person name="Schuster L."/>
            <person name="Cowan T.M."/>
            <person name="Smanski M.J."/>
            <person name="Chevrette M.G."/>
            <person name="De Carvalho L.P.S."/>
            <person name="Shen B."/>
        </authorList>
    </citation>
    <scope>NUCLEOTIDE SEQUENCE [LARGE SCALE GENOMIC DNA]</scope>
    <source>
        <strain evidence="3 4">NPDC046838</strain>
    </source>
</reference>
<dbReference type="Proteomes" id="UP001551176">
    <property type="component" value="Unassembled WGS sequence"/>
</dbReference>
<feature type="domain" description="GH18" evidence="2">
    <location>
        <begin position="49"/>
        <end position="359"/>
    </location>
</feature>
<dbReference type="EMBL" id="JBEYXV010000020">
    <property type="protein sequence ID" value="MEU6825490.1"/>
    <property type="molecule type" value="Genomic_DNA"/>
</dbReference>
<name>A0ABV3BXK5_9ACTN</name>
<dbReference type="InterPro" id="IPR029070">
    <property type="entry name" value="Chitinase_insertion_sf"/>
</dbReference>
<sequence length="359" mass="40090">MPPRNMRNRPRPVRCARALAVLAVAGSALAPLPAASTPAAPAPPPRTVSAWLPYWDQEAAYKNALRHADQLHTVSPFWYRTRSAGRVDPYTGAGERRIVDGLHRAGIKVVPTVMETLPRGELAAVVTDPGRRATHIEALLRIARSRAYDGLDLDYETIAPTGDAAYEKVRDGYATLVTDLCRRLHALRKQCIVTVSPKTAGTGRVWDYKRLGAAADRLRVMAYNLHWAEGTPGPLSTPAWYDEILRRATAEVPRHKLETGLPAYGWDWAVGKRERARHVTSREAEALRRKVGAPYRIDPRSSTPHFTYKDGRTSRTVWYQDARGTAAHLPVLRRHGVRNTVLWALGFEDPGLWRELARS</sequence>
<dbReference type="SMART" id="SM00636">
    <property type="entry name" value="Glyco_18"/>
    <property type="match status" value="1"/>
</dbReference>
<evidence type="ECO:0000313" key="4">
    <source>
        <dbReference type="Proteomes" id="UP001551176"/>
    </source>
</evidence>
<keyword evidence="3" id="KW-0378">Hydrolase</keyword>
<dbReference type="RefSeq" id="WP_359356000.1">
    <property type="nucleotide sequence ID" value="NZ_JBEYXV010000020.1"/>
</dbReference>
<evidence type="ECO:0000313" key="3">
    <source>
        <dbReference type="EMBL" id="MEU6825490.1"/>
    </source>
</evidence>
<protein>
    <submittedName>
        <fullName evidence="3">Glycosyl hydrolase family 18 protein</fullName>
    </submittedName>
</protein>
<dbReference type="Gene3D" id="3.20.20.80">
    <property type="entry name" value="Glycosidases"/>
    <property type="match status" value="1"/>
</dbReference>
<keyword evidence="1" id="KW-0732">Signal</keyword>
<gene>
    <name evidence="3" type="ORF">ABZ921_33170</name>
</gene>
<dbReference type="Gene3D" id="3.10.50.10">
    <property type="match status" value="1"/>
</dbReference>
<organism evidence="3 4">
    <name type="scientific">Streptomyces atriruber</name>
    <dbReference type="NCBI Taxonomy" id="545121"/>
    <lineage>
        <taxon>Bacteria</taxon>
        <taxon>Bacillati</taxon>
        <taxon>Actinomycetota</taxon>
        <taxon>Actinomycetes</taxon>
        <taxon>Kitasatosporales</taxon>
        <taxon>Streptomycetaceae</taxon>
        <taxon>Streptomyces</taxon>
    </lineage>
</organism>
<feature type="signal peptide" evidence="1">
    <location>
        <begin position="1"/>
        <end position="30"/>
    </location>
</feature>
<evidence type="ECO:0000256" key="1">
    <source>
        <dbReference type="SAM" id="SignalP"/>
    </source>
</evidence>
<comment type="caution">
    <text evidence="3">The sequence shown here is derived from an EMBL/GenBank/DDBJ whole genome shotgun (WGS) entry which is preliminary data.</text>
</comment>
<dbReference type="InterPro" id="IPR017853">
    <property type="entry name" value="GH"/>
</dbReference>
<evidence type="ECO:0000259" key="2">
    <source>
        <dbReference type="PROSITE" id="PS51910"/>
    </source>
</evidence>
<dbReference type="PANTHER" id="PTHR46066">
    <property type="entry name" value="CHITINASE DOMAIN-CONTAINING PROTEIN 1 FAMILY MEMBER"/>
    <property type="match status" value="1"/>
</dbReference>
<keyword evidence="4" id="KW-1185">Reference proteome</keyword>
<dbReference type="InterPro" id="IPR001223">
    <property type="entry name" value="Glyco_hydro18_cat"/>
</dbReference>
<dbReference type="GO" id="GO:0016787">
    <property type="term" value="F:hydrolase activity"/>
    <property type="evidence" value="ECO:0007669"/>
    <property type="project" value="UniProtKB-KW"/>
</dbReference>
<dbReference type="InterPro" id="IPR011583">
    <property type="entry name" value="Chitinase_II/V-like_cat"/>
</dbReference>
<dbReference type="SUPFAM" id="SSF51445">
    <property type="entry name" value="(Trans)glycosidases"/>
    <property type="match status" value="1"/>
</dbReference>